<dbReference type="InterPro" id="IPR050143">
    <property type="entry name" value="TRIM/RBCC"/>
</dbReference>
<dbReference type="CDD" id="cd19769">
    <property type="entry name" value="Bbox2_TRIM16-like"/>
    <property type="match status" value="1"/>
</dbReference>
<dbReference type="InterPro" id="IPR000315">
    <property type="entry name" value="Znf_B-box"/>
</dbReference>
<name>A0A8C4NAW2_EPTBU</name>
<evidence type="ECO:0000259" key="6">
    <source>
        <dbReference type="PROSITE" id="PS50119"/>
    </source>
</evidence>
<evidence type="ECO:0000313" key="8">
    <source>
        <dbReference type="Proteomes" id="UP000694388"/>
    </source>
</evidence>
<evidence type="ECO:0000256" key="3">
    <source>
        <dbReference type="ARBA" id="ARBA00022833"/>
    </source>
</evidence>
<reference evidence="7" key="2">
    <citation type="submission" date="2025-09" db="UniProtKB">
        <authorList>
            <consortium name="Ensembl"/>
        </authorList>
    </citation>
    <scope>IDENTIFICATION</scope>
</reference>
<dbReference type="InterPro" id="IPR017907">
    <property type="entry name" value="Znf_RING_CS"/>
</dbReference>
<dbReference type="Proteomes" id="UP000694388">
    <property type="component" value="Unplaced"/>
</dbReference>
<dbReference type="OMA" id="VCENRNT"/>
<dbReference type="GO" id="GO:0008270">
    <property type="term" value="F:zinc ion binding"/>
    <property type="evidence" value="ECO:0007669"/>
    <property type="project" value="UniProtKB-KW"/>
</dbReference>
<evidence type="ECO:0000256" key="4">
    <source>
        <dbReference type="PROSITE-ProRule" id="PRU00024"/>
    </source>
</evidence>
<dbReference type="GeneTree" id="ENSGT01030000234583"/>
<keyword evidence="1" id="KW-0479">Metal-binding</keyword>
<dbReference type="PROSITE" id="PS00518">
    <property type="entry name" value="ZF_RING_1"/>
    <property type="match status" value="1"/>
</dbReference>
<accession>A0A8C4NAW2</accession>
<dbReference type="PROSITE" id="PS50119">
    <property type="entry name" value="ZF_BBOX"/>
    <property type="match status" value="1"/>
</dbReference>
<dbReference type="Pfam" id="PF15227">
    <property type="entry name" value="zf-C3HC4_4"/>
    <property type="match status" value="1"/>
</dbReference>
<dbReference type="InterPro" id="IPR001841">
    <property type="entry name" value="Znf_RING"/>
</dbReference>
<organism evidence="7 8">
    <name type="scientific">Eptatretus burgeri</name>
    <name type="common">Inshore hagfish</name>
    <dbReference type="NCBI Taxonomy" id="7764"/>
    <lineage>
        <taxon>Eukaryota</taxon>
        <taxon>Metazoa</taxon>
        <taxon>Chordata</taxon>
        <taxon>Craniata</taxon>
        <taxon>Vertebrata</taxon>
        <taxon>Cyclostomata</taxon>
        <taxon>Myxini</taxon>
        <taxon>Myxiniformes</taxon>
        <taxon>Myxinidae</taxon>
        <taxon>Eptatretinae</taxon>
        <taxon>Eptatretus</taxon>
    </lineage>
</organism>
<dbReference type="Gene3D" id="3.30.160.60">
    <property type="entry name" value="Classic Zinc Finger"/>
    <property type="match status" value="1"/>
</dbReference>
<feature type="domain" description="B box-type" evidence="6">
    <location>
        <begin position="67"/>
        <end position="107"/>
    </location>
</feature>
<keyword evidence="2 4" id="KW-0863">Zinc-finger</keyword>
<dbReference type="SUPFAM" id="SSF57845">
    <property type="entry name" value="B-box zinc-binding domain"/>
    <property type="match status" value="1"/>
</dbReference>
<dbReference type="Gene3D" id="3.30.40.10">
    <property type="entry name" value="Zinc/RING finger domain, C3HC4 (zinc finger)"/>
    <property type="match status" value="1"/>
</dbReference>
<evidence type="ECO:0000313" key="7">
    <source>
        <dbReference type="Ensembl" id="ENSEBUP00000000282.1"/>
    </source>
</evidence>
<dbReference type="SMART" id="SM00184">
    <property type="entry name" value="RING"/>
    <property type="match status" value="1"/>
</dbReference>
<dbReference type="AlphaFoldDB" id="A0A8C4NAW2"/>
<proteinExistence type="predicted"/>
<evidence type="ECO:0000256" key="1">
    <source>
        <dbReference type="ARBA" id="ARBA00022723"/>
    </source>
</evidence>
<keyword evidence="3" id="KW-0862">Zinc</keyword>
<protein>
    <submittedName>
        <fullName evidence="7">Uncharacterized protein</fullName>
    </submittedName>
</protein>
<dbReference type="PANTHER" id="PTHR24103">
    <property type="entry name" value="E3 UBIQUITIN-PROTEIN LIGASE TRIM"/>
    <property type="match status" value="1"/>
</dbReference>
<dbReference type="Pfam" id="PF00643">
    <property type="entry name" value="zf-B_box"/>
    <property type="match status" value="1"/>
</dbReference>
<dbReference type="SUPFAM" id="SSF57850">
    <property type="entry name" value="RING/U-box"/>
    <property type="match status" value="1"/>
</dbReference>
<dbReference type="InterPro" id="IPR013083">
    <property type="entry name" value="Znf_RING/FYVE/PHD"/>
</dbReference>
<dbReference type="SMART" id="SM00336">
    <property type="entry name" value="BBOX"/>
    <property type="match status" value="1"/>
</dbReference>
<keyword evidence="8" id="KW-1185">Reference proteome</keyword>
<dbReference type="Ensembl" id="ENSEBUT00000000574.1">
    <property type="protein sequence ID" value="ENSEBUP00000000282.1"/>
    <property type="gene ID" value="ENSEBUG00000000464.1"/>
</dbReference>
<feature type="domain" description="RING-type" evidence="5">
    <location>
        <begin position="17"/>
        <end position="41"/>
    </location>
</feature>
<evidence type="ECO:0000256" key="2">
    <source>
        <dbReference type="ARBA" id="ARBA00022771"/>
    </source>
</evidence>
<sequence>MNSLKMASSPTRHHLTCDVCLQLFKKPITLGCGHSFCRECVFPQRPQLKKNVILANLVSQMKWVETMEEPKCTEHEELIQLYCMDDGSLMCLMCMSGEHRSHTVVPVEIAHAELKVTERPSGPAKNVQARMKRLSGIKTRLNSHPNHAGPMQEKRKTNWEHFYNNLFTIDL</sequence>
<dbReference type="PROSITE" id="PS50089">
    <property type="entry name" value="ZF_RING_2"/>
    <property type="match status" value="1"/>
</dbReference>
<evidence type="ECO:0000259" key="5">
    <source>
        <dbReference type="PROSITE" id="PS50089"/>
    </source>
</evidence>
<reference evidence="7" key="1">
    <citation type="submission" date="2025-08" db="UniProtKB">
        <authorList>
            <consortium name="Ensembl"/>
        </authorList>
    </citation>
    <scope>IDENTIFICATION</scope>
</reference>